<accession>G7V6V3</accession>
<keyword evidence="2" id="KW-1185">Reference proteome</keyword>
<protein>
    <submittedName>
        <fullName evidence="1">Uncharacterized protein</fullName>
    </submittedName>
</protein>
<dbReference type="KEGG" id="tli:Tlie_1415"/>
<reference evidence="1 2" key="2">
    <citation type="journal article" date="2012" name="Stand. Genomic Sci.">
        <title>Genome sequence of the moderately thermophilic, amino-acid-degrading and sulfur-reducing bacterium Thermovirga lienii type strain (Cas60314(T)).</title>
        <authorList>
            <person name="Goker M."/>
            <person name="Saunders E."/>
            <person name="Lapidus A."/>
            <person name="Nolan M."/>
            <person name="Lucas S."/>
            <person name="Hammon N."/>
            <person name="Deshpande S."/>
            <person name="Cheng J.F."/>
            <person name="Han C."/>
            <person name="Tapia R."/>
            <person name="Goodwin L.A."/>
            <person name="Pitluck S."/>
            <person name="Liolios K."/>
            <person name="Mavromatis K."/>
            <person name="Pagani I."/>
            <person name="Ivanova N."/>
            <person name="Mikhailova N."/>
            <person name="Pati A."/>
            <person name="Chen A."/>
            <person name="Palaniappan K."/>
            <person name="Land M."/>
            <person name="Chang Y.J."/>
            <person name="Jeffries C.D."/>
            <person name="Brambilla E.M."/>
            <person name="Rohde M."/>
            <person name="Spring S."/>
            <person name="Detter J.C."/>
            <person name="Woyke T."/>
            <person name="Bristow J."/>
            <person name="Eisen J.A."/>
            <person name="Markowitz V."/>
            <person name="Hugenholtz P."/>
            <person name="Kyrpides N.C."/>
            <person name="Klenk H.P."/>
        </authorList>
    </citation>
    <scope>NUCLEOTIDE SEQUENCE [LARGE SCALE GENOMIC DNA]</scope>
    <source>
        <strain evidence="2">ATCC BAA-1197 / DSM 17291 / Cas60314</strain>
    </source>
</reference>
<organism evidence="1 2">
    <name type="scientific">Thermovirga lienii (strain ATCC BAA-1197 / DSM 17291 / Cas60314)</name>
    <dbReference type="NCBI Taxonomy" id="580340"/>
    <lineage>
        <taxon>Bacteria</taxon>
        <taxon>Thermotogati</taxon>
        <taxon>Synergistota</taxon>
        <taxon>Synergistia</taxon>
        <taxon>Synergistales</taxon>
        <taxon>Thermovirgaceae</taxon>
        <taxon>Thermovirga</taxon>
    </lineage>
</organism>
<dbReference type="STRING" id="580340.Tlie_1415"/>
<evidence type="ECO:0000313" key="2">
    <source>
        <dbReference type="Proteomes" id="UP000005868"/>
    </source>
</evidence>
<evidence type="ECO:0000313" key="1">
    <source>
        <dbReference type="EMBL" id="AER67142.1"/>
    </source>
</evidence>
<gene>
    <name evidence="1" type="ordered locus">Tlie_1415</name>
</gene>
<proteinExistence type="predicted"/>
<reference evidence="2" key="1">
    <citation type="submission" date="2011-10" db="EMBL/GenBank/DDBJ databases">
        <title>The complete genome of chromosome of Thermovirga lienii DSM 17291.</title>
        <authorList>
            <consortium name="US DOE Joint Genome Institute (JGI-PGF)"/>
            <person name="Lucas S."/>
            <person name="Copeland A."/>
            <person name="Lapidus A."/>
            <person name="Glavina del Rio T."/>
            <person name="Dalin E."/>
            <person name="Tice H."/>
            <person name="Bruce D."/>
            <person name="Goodwin L."/>
            <person name="Pitluck S."/>
            <person name="Peters L."/>
            <person name="Mikhailova N."/>
            <person name="Saunders E."/>
            <person name="Kyrpides N."/>
            <person name="Mavromatis K."/>
            <person name="Ivanova N."/>
            <person name="Last F.I."/>
            <person name="Brettin T."/>
            <person name="Detter J.C."/>
            <person name="Han C."/>
            <person name="Larimer F."/>
            <person name="Land M."/>
            <person name="Hauser L."/>
            <person name="Markowitz V."/>
            <person name="Cheng J.-F."/>
            <person name="Hugenholtz P."/>
            <person name="Woyke T."/>
            <person name="Wu D."/>
            <person name="Spring S."/>
            <person name="Schroeder M."/>
            <person name="Brambilla E.-M."/>
            <person name="Klenk H.-P."/>
            <person name="Eisen J.A."/>
        </authorList>
    </citation>
    <scope>NUCLEOTIDE SEQUENCE [LARGE SCALE GENOMIC DNA]</scope>
    <source>
        <strain evidence="2">ATCC BAA-1197 / DSM 17291 / Cas60314</strain>
    </source>
</reference>
<dbReference type="Proteomes" id="UP000005868">
    <property type="component" value="Chromosome"/>
</dbReference>
<dbReference type="EMBL" id="CP003096">
    <property type="protein sequence ID" value="AER67142.1"/>
    <property type="molecule type" value="Genomic_DNA"/>
</dbReference>
<dbReference type="AlphaFoldDB" id="G7V6V3"/>
<name>G7V6V3_THELD</name>
<sequence>MPVALVESGKPETTSNYVALEGQDVTIWVPKDMKFSHNTARVEAQRSWDDWVLFVPTALL</sequence>
<dbReference type="HOGENOM" id="CLU_2940325_0_0_0"/>